<dbReference type="SUPFAM" id="SSF52540">
    <property type="entry name" value="P-loop containing nucleoside triphosphate hydrolases"/>
    <property type="match status" value="1"/>
</dbReference>
<gene>
    <name evidence="7" type="ORF">AAH949_01180</name>
</gene>
<evidence type="ECO:0000256" key="1">
    <source>
        <dbReference type="ARBA" id="ARBA00022448"/>
    </source>
</evidence>
<comment type="function">
    <text evidence="5">Part of the ABC transporter complex HmuTUV involved in hemin import. Responsible for energy coupling to the transport system.</text>
</comment>
<dbReference type="PROSITE" id="PS00211">
    <property type="entry name" value="ABC_TRANSPORTER_1"/>
    <property type="match status" value="1"/>
</dbReference>
<proteinExistence type="predicted"/>
<dbReference type="FunFam" id="3.40.50.300:FF:000134">
    <property type="entry name" value="Iron-enterobactin ABC transporter ATP-binding protein"/>
    <property type="match status" value="1"/>
</dbReference>
<dbReference type="Gene3D" id="3.40.50.300">
    <property type="entry name" value="P-loop containing nucleotide triphosphate hydrolases"/>
    <property type="match status" value="1"/>
</dbReference>
<keyword evidence="3 7" id="KW-0067">ATP-binding</keyword>
<keyword evidence="4" id="KW-1278">Translocase</keyword>
<dbReference type="InterPro" id="IPR003439">
    <property type="entry name" value="ABC_transporter-like_ATP-bd"/>
</dbReference>
<protein>
    <submittedName>
        <fullName evidence="7">ABC transporter ATP-binding protein</fullName>
    </submittedName>
</protein>
<evidence type="ECO:0000256" key="4">
    <source>
        <dbReference type="ARBA" id="ARBA00022967"/>
    </source>
</evidence>
<evidence type="ECO:0000313" key="7">
    <source>
        <dbReference type="EMBL" id="XBJ29477.1"/>
    </source>
</evidence>
<dbReference type="InterPro" id="IPR003593">
    <property type="entry name" value="AAA+_ATPase"/>
</dbReference>
<dbReference type="GO" id="GO:0016887">
    <property type="term" value="F:ATP hydrolysis activity"/>
    <property type="evidence" value="ECO:0007669"/>
    <property type="project" value="InterPro"/>
</dbReference>
<evidence type="ECO:0000256" key="3">
    <source>
        <dbReference type="ARBA" id="ARBA00022840"/>
    </source>
</evidence>
<name>A0AAU7E9W1_9BACT</name>
<dbReference type="InterPro" id="IPR017871">
    <property type="entry name" value="ABC_transporter-like_CS"/>
</dbReference>
<dbReference type="RefSeq" id="WP_348518727.1">
    <property type="nucleotide sequence ID" value="NZ_CP155620.1"/>
</dbReference>
<evidence type="ECO:0000256" key="2">
    <source>
        <dbReference type="ARBA" id="ARBA00022741"/>
    </source>
</evidence>
<keyword evidence="1" id="KW-0813">Transport</keyword>
<evidence type="ECO:0000259" key="6">
    <source>
        <dbReference type="PROSITE" id="PS50893"/>
    </source>
</evidence>
<organism evidence="7">
    <name type="scientific">Campylobacter sp. CCS1377</name>
    <dbReference type="NCBI Taxonomy" id="3158229"/>
    <lineage>
        <taxon>Bacteria</taxon>
        <taxon>Pseudomonadati</taxon>
        <taxon>Campylobacterota</taxon>
        <taxon>Epsilonproteobacteria</taxon>
        <taxon>Campylobacterales</taxon>
        <taxon>Campylobacteraceae</taxon>
        <taxon>Campylobacter</taxon>
    </lineage>
</organism>
<reference evidence="7" key="1">
    <citation type="submission" date="2024-05" db="EMBL/GenBank/DDBJ databases">
        <title>Campylobacter coli isolated from environmental waters in Slovenia.</title>
        <authorList>
            <person name="Zautner A.E."/>
            <person name="Bunk B."/>
            <person name="Riedel T."/>
            <person name="Sproeer C."/>
        </authorList>
    </citation>
    <scope>NUCLEOTIDE SEQUENCE</scope>
    <source>
        <strain evidence="7">CCS1377</strain>
    </source>
</reference>
<evidence type="ECO:0000256" key="5">
    <source>
        <dbReference type="ARBA" id="ARBA00037066"/>
    </source>
</evidence>
<dbReference type="EMBL" id="CP155620">
    <property type="protein sequence ID" value="XBJ29477.1"/>
    <property type="molecule type" value="Genomic_DNA"/>
</dbReference>
<accession>A0AAU7E9W1</accession>
<dbReference type="PANTHER" id="PTHR42794:SF1">
    <property type="entry name" value="HEMIN IMPORT ATP-BINDING PROTEIN HMUV"/>
    <property type="match status" value="1"/>
</dbReference>
<dbReference type="PANTHER" id="PTHR42794">
    <property type="entry name" value="HEMIN IMPORT ATP-BINDING PROTEIN HMUV"/>
    <property type="match status" value="1"/>
</dbReference>
<dbReference type="Pfam" id="PF00005">
    <property type="entry name" value="ABC_tran"/>
    <property type="match status" value="1"/>
</dbReference>
<keyword evidence="2" id="KW-0547">Nucleotide-binding</keyword>
<dbReference type="GO" id="GO:0005524">
    <property type="term" value="F:ATP binding"/>
    <property type="evidence" value="ECO:0007669"/>
    <property type="project" value="UniProtKB-KW"/>
</dbReference>
<feature type="domain" description="ABC transporter" evidence="6">
    <location>
        <begin position="3"/>
        <end position="240"/>
    </location>
</feature>
<dbReference type="CDD" id="cd03214">
    <property type="entry name" value="ABC_Iron-Siderophores_B12_Hemin"/>
    <property type="match status" value="1"/>
</dbReference>
<dbReference type="SMART" id="SM00382">
    <property type="entry name" value="AAA"/>
    <property type="match status" value="1"/>
</dbReference>
<dbReference type="PROSITE" id="PS50893">
    <property type="entry name" value="ABC_TRANSPORTER_2"/>
    <property type="match status" value="1"/>
</dbReference>
<sequence length="259" mass="29437">MSIKVKNLHFSYGKKTLLKDINFEVNSGDFLGILGPNGSGKSTLMKNMLQSLEYNQGEIIIFNKNLKNYSLKELSQILGFVPQKSGLNTPLLVIDVLLMGKFSTLKHSFSTYSKQDIDEVQNLAKILKIDQFLQRNILTLSGGEFQRVLLARALLKKPKILFLDEPTSALDLNYAIELLSLCEHLLKTSDIAIVAILHDLNLAALFCNKILFLKEGVLRYQGSVEKLFKEEILKEIYDLNCKVLFHENKPYILTLKEKK</sequence>
<dbReference type="InterPro" id="IPR027417">
    <property type="entry name" value="P-loop_NTPase"/>
</dbReference>
<dbReference type="AlphaFoldDB" id="A0AAU7E9W1"/>